<dbReference type="InterPro" id="IPR037185">
    <property type="entry name" value="EmrE-like"/>
</dbReference>
<dbReference type="GO" id="GO:0016020">
    <property type="term" value="C:membrane"/>
    <property type="evidence" value="ECO:0007669"/>
    <property type="project" value="UniProtKB-SubCell"/>
</dbReference>
<evidence type="ECO:0000256" key="4">
    <source>
        <dbReference type="ARBA" id="ARBA00023136"/>
    </source>
</evidence>
<feature type="transmembrane region" description="Helical" evidence="5">
    <location>
        <begin position="305"/>
        <end position="323"/>
    </location>
</feature>
<keyword evidence="9" id="KW-1185">Reference proteome</keyword>
<dbReference type="InterPro" id="IPR000620">
    <property type="entry name" value="EamA_dom"/>
</dbReference>
<dbReference type="PANTHER" id="PTHR22911:SF6">
    <property type="entry name" value="SOLUTE CARRIER FAMILY 35 MEMBER G1"/>
    <property type="match status" value="1"/>
</dbReference>
<keyword evidence="4 5" id="KW-0472">Membrane</keyword>
<evidence type="ECO:0000256" key="3">
    <source>
        <dbReference type="ARBA" id="ARBA00022989"/>
    </source>
</evidence>
<dbReference type="EMBL" id="UGOW01000001">
    <property type="protein sequence ID" value="STY17829.1"/>
    <property type="molecule type" value="Genomic_DNA"/>
</dbReference>
<evidence type="ECO:0000256" key="1">
    <source>
        <dbReference type="ARBA" id="ARBA00004141"/>
    </source>
</evidence>
<dbReference type="Proteomes" id="UP000054639">
    <property type="component" value="Unassembled WGS sequence"/>
</dbReference>
<feature type="domain" description="EamA" evidence="6">
    <location>
        <begin position="2"/>
        <end position="145"/>
    </location>
</feature>
<name>A0A378KUG5_9GAMM</name>
<dbReference type="OrthoDB" id="505666at2"/>
<evidence type="ECO:0000256" key="2">
    <source>
        <dbReference type="ARBA" id="ARBA00022692"/>
    </source>
</evidence>
<feature type="transmembrane region" description="Helical" evidence="5">
    <location>
        <begin position="214"/>
        <end position="233"/>
    </location>
</feature>
<feature type="transmembrane region" description="Helical" evidence="5">
    <location>
        <begin position="35"/>
        <end position="58"/>
    </location>
</feature>
<reference evidence="7 9" key="1">
    <citation type="submission" date="2015-11" db="EMBL/GenBank/DDBJ databases">
        <title>Genomic analysis of 38 Legionella species identifies large and diverse effector repertoires.</title>
        <authorList>
            <person name="Burstein D."/>
            <person name="Amaro F."/>
            <person name="Zusman T."/>
            <person name="Lifshitz Z."/>
            <person name="Cohen O."/>
            <person name="Gilbert J.A."/>
            <person name="Pupko T."/>
            <person name="Shuman H.A."/>
            <person name="Segal G."/>
        </authorList>
    </citation>
    <scope>NUCLEOTIDE SEQUENCE [LARGE SCALE GENOMIC DNA]</scope>
    <source>
        <strain evidence="7 9">ATCC 49507</strain>
    </source>
</reference>
<evidence type="ECO:0000256" key="5">
    <source>
        <dbReference type="SAM" id="Phobius"/>
    </source>
</evidence>
<feature type="transmembrane region" description="Helical" evidence="5">
    <location>
        <begin position="276"/>
        <end position="293"/>
    </location>
</feature>
<dbReference type="SUPFAM" id="SSF103481">
    <property type="entry name" value="Multidrug resistance efflux transporter EmrE"/>
    <property type="match status" value="2"/>
</dbReference>
<evidence type="ECO:0000313" key="7">
    <source>
        <dbReference type="EMBL" id="KTD50925.1"/>
    </source>
</evidence>
<organism evidence="8 10">
    <name type="scientific">Legionella quateirensis</name>
    <dbReference type="NCBI Taxonomy" id="45072"/>
    <lineage>
        <taxon>Bacteria</taxon>
        <taxon>Pseudomonadati</taxon>
        <taxon>Pseudomonadota</taxon>
        <taxon>Gammaproteobacteria</taxon>
        <taxon>Legionellales</taxon>
        <taxon>Legionellaceae</taxon>
        <taxon>Legionella</taxon>
    </lineage>
</organism>
<keyword evidence="2 5" id="KW-0812">Transmembrane</keyword>
<dbReference type="RefSeq" id="WP_058473339.1">
    <property type="nucleotide sequence ID" value="NZ_CAAAIL010000005.1"/>
</dbReference>
<accession>A0A378KUG5</accession>
<evidence type="ECO:0000259" key="6">
    <source>
        <dbReference type="Pfam" id="PF00892"/>
    </source>
</evidence>
<evidence type="ECO:0000313" key="9">
    <source>
        <dbReference type="Proteomes" id="UP000054639"/>
    </source>
</evidence>
<dbReference type="Proteomes" id="UP000254230">
    <property type="component" value="Unassembled WGS sequence"/>
</dbReference>
<evidence type="ECO:0000313" key="10">
    <source>
        <dbReference type="Proteomes" id="UP000254230"/>
    </source>
</evidence>
<dbReference type="AlphaFoldDB" id="A0A378KUG5"/>
<feature type="transmembrane region" description="Helical" evidence="5">
    <location>
        <begin position="130"/>
        <end position="148"/>
    </location>
</feature>
<proteinExistence type="predicted"/>
<dbReference type="PANTHER" id="PTHR22911">
    <property type="entry name" value="ACYL-MALONYL CONDENSING ENZYME-RELATED"/>
    <property type="match status" value="1"/>
</dbReference>
<gene>
    <name evidence="7" type="ORF">Lqua_1152</name>
    <name evidence="8" type="ORF">NCTC12376_01644</name>
</gene>
<comment type="subcellular location">
    <subcellularLocation>
        <location evidence="1">Membrane</location>
        <topology evidence="1">Multi-pass membrane protein</topology>
    </subcellularLocation>
</comment>
<reference evidence="8 10" key="2">
    <citation type="submission" date="2018-06" db="EMBL/GenBank/DDBJ databases">
        <authorList>
            <consortium name="Pathogen Informatics"/>
            <person name="Doyle S."/>
        </authorList>
    </citation>
    <scope>NUCLEOTIDE SEQUENCE [LARGE SCALE GENOMIC DNA]</scope>
    <source>
        <strain evidence="8 10">NCTC12376</strain>
    </source>
</reference>
<keyword evidence="3 5" id="KW-1133">Transmembrane helix</keyword>
<sequence>MIFISLSAVISSAATPVTAKLIQIGNEHLINGHNPISFCNLLFVGNLIALITLYLLYFKENRTFKMKSISRRNWIWITLSAFSSGVLTPTLYFLGIMNTDVVNVVIISTFQIPLTLFFGWLFLNEKPLPKVLIGSVFTLLGLITIAVLQKWGFTSEATPRVLASANQSEGALNSFMKSHAYSGEICVFLAVFSSTFSGLIGLHTSKIIPLGMLNLFRMGLGVVFFFYIALAMFGWGHFDDIFSEFLWGWMLIYGGIIVAFNTYFKFLGLKYAKIDEISISSTLIPIFSLYFSYQIMNNLPNKSQLIGTILIIIGLFIGLIGKLESTNKSKMPDKPPCYPGL</sequence>
<dbReference type="Pfam" id="PF00892">
    <property type="entry name" value="EamA"/>
    <property type="match status" value="2"/>
</dbReference>
<feature type="transmembrane region" description="Helical" evidence="5">
    <location>
        <begin position="180"/>
        <end position="202"/>
    </location>
</feature>
<feature type="transmembrane region" description="Helical" evidence="5">
    <location>
        <begin position="245"/>
        <end position="264"/>
    </location>
</feature>
<feature type="domain" description="EamA" evidence="6">
    <location>
        <begin position="182"/>
        <end position="317"/>
    </location>
</feature>
<feature type="transmembrane region" description="Helical" evidence="5">
    <location>
        <begin position="74"/>
        <end position="95"/>
    </location>
</feature>
<dbReference type="EMBL" id="LNYR01000012">
    <property type="protein sequence ID" value="KTD50925.1"/>
    <property type="molecule type" value="Genomic_DNA"/>
</dbReference>
<dbReference type="STRING" id="45072.Lqua_1152"/>
<protein>
    <submittedName>
        <fullName evidence="7">Drug/transporter permease</fullName>
    </submittedName>
    <submittedName>
        <fullName evidence="8">Permeases of drug/transporter</fullName>
    </submittedName>
</protein>
<feature type="transmembrane region" description="Helical" evidence="5">
    <location>
        <begin position="101"/>
        <end position="123"/>
    </location>
</feature>
<evidence type="ECO:0000313" key="8">
    <source>
        <dbReference type="EMBL" id="STY17829.1"/>
    </source>
</evidence>